<comment type="function">
    <text evidence="7">Catalyzes the N-acylation of UDP-3-O-acylglucosamine using 3-hydroxyacyl-ACP as the acyl donor. Is involved in the biosynthesis of lipid A, a phosphorylated glycolipid that anchors the lipopolysaccharide to the outer membrane of the cell.</text>
</comment>
<keyword evidence="3 7" id="KW-0808">Transferase</keyword>
<evidence type="ECO:0000256" key="3">
    <source>
        <dbReference type="ARBA" id="ARBA00022679"/>
    </source>
</evidence>
<dbReference type="Pfam" id="PF04613">
    <property type="entry name" value="LpxD"/>
    <property type="match status" value="1"/>
</dbReference>
<dbReference type="CDD" id="cd03352">
    <property type="entry name" value="LbH_LpxD"/>
    <property type="match status" value="1"/>
</dbReference>
<keyword evidence="4 7" id="KW-0677">Repeat</keyword>
<dbReference type="UniPathway" id="UPA00973"/>
<name>A0A4R8DQW4_9BACT</name>
<dbReference type="SUPFAM" id="SSF51161">
    <property type="entry name" value="Trimeric LpxA-like enzymes"/>
    <property type="match status" value="1"/>
</dbReference>
<comment type="pathway">
    <text evidence="7">Bacterial outer membrane biogenesis; LPS lipid A biosynthesis.</text>
</comment>
<comment type="caution">
    <text evidence="9">The sequence shown here is derived from an EMBL/GenBank/DDBJ whole genome shotgun (WGS) entry which is preliminary data.</text>
</comment>
<dbReference type="NCBIfam" id="TIGR01853">
    <property type="entry name" value="lipid_A_lpxD"/>
    <property type="match status" value="1"/>
</dbReference>
<keyword evidence="1 7" id="KW-0444">Lipid biosynthesis</keyword>
<dbReference type="GO" id="GO:0009245">
    <property type="term" value="P:lipid A biosynthetic process"/>
    <property type="evidence" value="ECO:0007669"/>
    <property type="project" value="UniProtKB-UniRule"/>
</dbReference>
<keyword evidence="10" id="KW-1185">Reference proteome</keyword>
<dbReference type="PANTHER" id="PTHR43378:SF2">
    <property type="entry name" value="UDP-3-O-ACYLGLUCOSAMINE N-ACYLTRANSFERASE 1, MITOCHONDRIAL-RELATED"/>
    <property type="match status" value="1"/>
</dbReference>
<accession>A0A4R8DQW4</accession>
<dbReference type="PANTHER" id="PTHR43378">
    <property type="entry name" value="UDP-3-O-ACYLGLUCOSAMINE N-ACYLTRANSFERASE"/>
    <property type="match status" value="1"/>
</dbReference>
<dbReference type="HAMAP" id="MF_00523">
    <property type="entry name" value="LpxD"/>
    <property type="match status" value="1"/>
</dbReference>
<dbReference type="AlphaFoldDB" id="A0A4R8DQW4"/>
<dbReference type="GO" id="GO:0016410">
    <property type="term" value="F:N-acyltransferase activity"/>
    <property type="evidence" value="ECO:0007669"/>
    <property type="project" value="InterPro"/>
</dbReference>
<dbReference type="GO" id="GO:0016020">
    <property type="term" value="C:membrane"/>
    <property type="evidence" value="ECO:0007669"/>
    <property type="project" value="GOC"/>
</dbReference>
<dbReference type="Proteomes" id="UP000294498">
    <property type="component" value="Unassembled WGS sequence"/>
</dbReference>
<dbReference type="InterPro" id="IPR001451">
    <property type="entry name" value="Hexapep"/>
</dbReference>
<proteinExistence type="inferred from homology"/>
<comment type="similarity">
    <text evidence="7">Belongs to the transferase hexapeptide repeat family. LpxD subfamily.</text>
</comment>
<gene>
    <name evidence="7" type="primary">lpxD</name>
    <name evidence="9" type="ORF">EDB95_1206</name>
</gene>
<reference evidence="9 10" key="1">
    <citation type="submission" date="2019-03" db="EMBL/GenBank/DDBJ databases">
        <title>Genomic Encyclopedia of Type Strains, Phase IV (KMG-IV): sequencing the most valuable type-strain genomes for metagenomic binning, comparative biology and taxonomic classification.</title>
        <authorList>
            <person name="Goeker M."/>
        </authorList>
    </citation>
    <scope>NUCLEOTIDE SEQUENCE [LARGE SCALE GENOMIC DNA]</scope>
    <source>
        <strain evidence="9 10">DSM 100059</strain>
    </source>
</reference>
<dbReference type="NCBIfam" id="NF002060">
    <property type="entry name" value="PRK00892.1"/>
    <property type="match status" value="1"/>
</dbReference>
<dbReference type="EMBL" id="SODV01000001">
    <property type="protein sequence ID" value="TDX00188.1"/>
    <property type="molecule type" value="Genomic_DNA"/>
</dbReference>
<comment type="subunit">
    <text evidence="7">Homotrimer.</text>
</comment>
<comment type="catalytic activity">
    <reaction evidence="7">
        <text>a UDP-3-O-[(3R)-3-hydroxyacyl]-alpha-D-glucosamine + a (3R)-hydroxyacyl-[ACP] = a UDP-2-N,3-O-bis[(3R)-3-hydroxyacyl]-alpha-D-glucosamine + holo-[ACP] + H(+)</text>
        <dbReference type="Rhea" id="RHEA:53836"/>
        <dbReference type="Rhea" id="RHEA-COMP:9685"/>
        <dbReference type="Rhea" id="RHEA-COMP:9945"/>
        <dbReference type="ChEBI" id="CHEBI:15378"/>
        <dbReference type="ChEBI" id="CHEBI:64479"/>
        <dbReference type="ChEBI" id="CHEBI:78827"/>
        <dbReference type="ChEBI" id="CHEBI:137740"/>
        <dbReference type="ChEBI" id="CHEBI:137748"/>
        <dbReference type="EC" id="2.3.1.191"/>
    </reaction>
</comment>
<evidence type="ECO:0000313" key="10">
    <source>
        <dbReference type="Proteomes" id="UP000294498"/>
    </source>
</evidence>
<feature type="domain" description="UDP-3-O-[3-hydroxymyristoyl] glucosamine N-acyltransferase non-repeat region" evidence="8">
    <location>
        <begin position="21"/>
        <end position="89"/>
    </location>
</feature>
<dbReference type="InterPro" id="IPR018357">
    <property type="entry name" value="Hexapep_transf_CS"/>
</dbReference>
<evidence type="ECO:0000256" key="5">
    <source>
        <dbReference type="ARBA" id="ARBA00023098"/>
    </source>
</evidence>
<dbReference type="InterPro" id="IPR011004">
    <property type="entry name" value="Trimer_LpxA-like_sf"/>
</dbReference>
<evidence type="ECO:0000259" key="8">
    <source>
        <dbReference type="Pfam" id="PF04613"/>
    </source>
</evidence>
<evidence type="ECO:0000256" key="7">
    <source>
        <dbReference type="HAMAP-Rule" id="MF_00523"/>
    </source>
</evidence>
<evidence type="ECO:0000256" key="6">
    <source>
        <dbReference type="ARBA" id="ARBA00023315"/>
    </source>
</evidence>
<sequence length="351" mass="37509">MQFSAAQIALLIQGKIDGNPDAVVESFGKIEEARSGQLTFLANPKYEDYLYTTEASVVIINAAQELRQIVKSTLIRVPDAYSAFATLLAKYQEIQNQQMVGIQQPSFISDKATLGMHVFVGAFSYISDHVTIGKNVKIYPHVFLGQGVIIGDNTILYPGVRIYHGCKVGENVTIHAGTVIGGDGFGFAPQADGTFKKVPQIGNVVIEDNVEIGSNATIDRATIGSTIIHRGAKLDNLIQIAHNAEIGENTVIAAQTGVSGSTKIGKNVMMGGQAGIVGHITIADGTRINAQSGVTKSVKSPNSAISGSPAFDYTSTLRSQAIFRNLPELEKRIADLEHALRQLLAEKESIS</sequence>
<dbReference type="PROSITE" id="PS00101">
    <property type="entry name" value="HEXAPEP_TRANSFERASES"/>
    <property type="match status" value="1"/>
</dbReference>
<dbReference type="InterPro" id="IPR007691">
    <property type="entry name" value="LpxD"/>
</dbReference>
<dbReference type="Gene3D" id="2.160.10.10">
    <property type="entry name" value="Hexapeptide repeat proteins"/>
    <property type="match status" value="1"/>
</dbReference>
<dbReference type="Pfam" id="PF00132">
    <property type="entry name" value="Hexapep"/>
    <property type="match status" value="3"/>
</dbReference>
<keyword evidence="6 7" id="KW-0012">Acyltransferase</keyword>
<organism evidence="9 10">
    <name type="scientific">Dinghuibacter silviterrae</name>
    <dbReference type="NCBI Taxonomy" id="1539049"/>
    <lineage>
        <taxon>Bacteria</taxon>
        <taxon>Pseudomonadati</taxon>
        <taxon>Bacteroidota</taxon>
        <taxon>Chitinophagia</taxon>
        <taxon>Chitinophagales</taxon>
        <taxon>Chitinophagaceae</taxon>
        <taxon>Dinghuibacter</taxon>
    </lineage>
</organism>
<dbReference type="InterPro" id="IPR020573">
    <property type="entry name" value="UDP_GlcNAc_AcTrfase_non-rep"/>
</dbReference>
<dbReference type="OrthoDB" id="9784739at2"/>
<dbReference type="EC" id="2.3.1.191" evidence="7"/>
<dbReference type="GO" id="GO:0103118">
    <property type="term" value="F:UDP-3-O-[(3R)-3-hydroxyacyl]-glucosamine N-acyltransferase activity"/>
    <property type="evidence" value="ECO:0007669"/>
    <property type="project" value="UniProtKB-EC"/>
</dbReference>
<keyword evidence="5 7" id="KW-0443">Lipid metabolism</keyword>
<evidence type="ECO:0000256" key="4">
    <source>
        <dbReference type="ARBA" id="ARBA00022737"/>
    </source>
</evidence>
<protein>
    <recommendedName>
        <fullName evidence="7">UDP-3-O-acylglucosamine N-acyltransferase</fullName>
        <ecNumber evidence="7">2.3.1.191</ecNumber>
    </recommendedName>
</protein>
<evidence type="ECO:0000256" key="1">
    <source>
        <dbReference type="ARBA" id="ARBA00022516"/>
    </source>
</evidence>
<evidence type="ECO:0000313" key="9">
    <source>
        <dbReference type="EMBL" id="TDX00188.1"/>
    </source>
</evidence>
<evidence type="ECO:0000256" key="2">
    <source>
        <dbReference type="ARBA" id="ARBA00022556"/>
    </source>
</evidence>
<dbReference type="RefSeq" id="WP_133991535.1">
    <property type="nucleotide sequence ID" value="NZ_SODV01000001.1"/>
</dbReference>
<feature type="active site" description="Proton acceptor" evidence="7">
    <location>
        <position position="242"/>
    </location>
</feature>
<keyword evidence="2 7" id="KW-0441">Lipid A biosynthesis</keyword>
<dbReference type="Gene3D" id="3.40.1390.10">
    <property type="entry name" value="MurE/MurF, N-terminal domain"/>
    <property type="match status" value="1"/>
</dbReference>